<keyword evidence="1" id="KW-0732">Signal</keyword>
<dbReference type="EMBL" id="AP018216">
    <property type="protein sequence ID" value="BAY71788.1"/>
    <property type="molecule type" value="Genomic_DNA"/>
</dbReference>
<dbReference type="AlphaFoldDB" id="A0A1Z4KS25"/>
<feature type="chain" id="PRO_5011114354" evidence="1">
    <location>
        <begin position="27"/>
        <end position="153"/>
    </location>
</feature>
<proteinExistence type="predicted"/>
<gene>
    <name evidence="2" type="ORF">NIES23_46090</name>
</gene>
<evidence type="ECO:0000256" key="1">
    <source>
        <dbReference type="SAM" id="SignalP"/>
    </source>
</evidence>
<feature type="signal peptide" evidence="1">
    <location>
        <begin position="1"/>
        <end position="26"/>
    </location>
</feature>
<name>A0A1Z4KS25_ANAVA</name>
<protein>
    <submittedName>
        <fullName evidence="2">Uncharacterized protein</fullName>
    </submittedName>
</protein>
<organism evidence="2 3">
    <name type="scientific">Trichormus variabilis NIES-23</name>
    <dbReference type="NCBI Taxonomy" id="1973479"/>
    <lineage>
        <taxon>Bacteria</taxon>
        <taxon>Bacillati</taxon>
        <taxon>Cyanobacteriota</taxon>
        <taxon>Cyanophyceae</taxon>
        <taxon>Nostocales</taxon>
        <taxon>Nostocaceae</taxon>
        <taxon>Trichormus</taxon>
    </lineage>
</organism>
<evidence type="ECO:0000313" key="3">
    <source>
        <dbReference type="Proteomes" id="UP000217507"/>
    </source>
</evidence>
<dbReference type="Proteomes" id="UP000217507">
    <property type="component" value="Chromosome"/>
</dbReference>
<evidence type="ECO:0000313" key="2">
    <source>
        <dbReference type="EMBL" id="BAY71788.1"/>
    </source>
</evidence>
<sequence>MKKFSLFKVVPAALAMILASSQANLAQVPSIQIDRKLPSEPLVLSGQSGGTVKSNCGNVAATANQILQVTEALPYLRLTVEGQGKPTLWIDGPGGRFCVMADTYSGSKAELSGYWQPGRYSLKVGNLLPGQHNYNLSISQEKLPNSSKSIQSR</sequence>
<accession>A0A1Z4KS25</accession>
<reference evidence="2 3" key="1">
    <citation type="submission" date="2017-06" db="EMBL/GenBank/DDBJ databases">
        <title>Genome sequencing of cyanobaciteial culture collection at National Institute for Environmental Studies (NIES).</title>
        <authorList>
            <person name="Hirose Y."/>
            <person name="Shimura Y."/>
            <person name="Fujisawa T."/>
            <person name="Nakamura Y."/>
            <person name="Kawachi M."/>
        </authorList>
    </citation>
    <scope>NUCLEOTIDE SEQUENCE [LARGE SCALE GENOMIC DNA]</scope>
    <source>
        <strain evidence="2 3">NIES-23</strain>
    </source>
</reference>